<evidence type="ECO:0000256" key="3">
    <source>
        <dbReference type="ARBA" id="ARBA00022448"/>
    </source>
</evidence>
<dbReference type="GO" id="GO:0016192">
    <property type="term" value="P:vesicle-mediated transport"/>
    <property type="evidence" value="ECO:0007669"/>
    <property type="project" value="UniProtKB-KW"/>
</dbReference>
<dbReference type="EMBL" id="SRMA01026865">
    <property type="protein sequence ID" value="TRY66119.1"/>
    <property type="molecule type" value="Genomic_DNA"/>
</dbReference>
<protein>
    <recommendedName>
        <fullName evidence="7">Gamma-soluble NSF attachment protein</fullName>
    </recommendedName>
    <alternativeName>
        <fullName evidence="8">N-ethylmaleimide-sensitive factor attachment protein gamma</fullName>
    </alternativeName>
</protein>
<dbReference type="STRING" id="623744.A0A553NL10"/>
<evidence type="ECO:0000256" key="1">
    <source>
        <dbReference type="ARBA" id="ARBA00004170"/>
    </source>
</evidence>
<keyword evidence="11" id="KW-1185">Reference proteome</keyword>
<comment type="similarity">
    <text evidence="2">Belongs to the SNAP family.</text>
</comment>
<keyword evidence="6" id="KW-0472">Membrane</keyword>
<accession>A0A553NL10</accession>
<proteinExistence type="inferred from homology"/>
<keyword evidence="3" id="KW-0813">Transport</keyword>
<dbReference type="AlphaFoldDB" id="A0A553NL10"/>
<evidence type="ECO:0000256" key="2">
    <source>
        <dbReference type="ARBA" id="ARBA00010050"/>
    </source>
</evidence>
<comment type="caution">
    <text evidence="10">The sequence shown here is derived from an EMBL/GenBank/DDBJ whole genome shotgun (WGS) entry which is preliminary data.</text>
</comment>
<dbReference type="GO" id="GO:0031201">
    <property type="term" value="C:SNARE complex"/>
    <property type="evidence" value="ECO:0007669"/>
    <property type="project" value="TreeGrafter"/>
</dbReference>
<dbReference type="PANTHER" id="PTHR13768:SF2">
    <property type="entry name" value="GAMMA-SOLUBLE NSF ATTACHMENT PROTEIN"/>
    <property type="match status" value="1"/>
</dbReference>
<keyword evidence="4" id="KW-0931">ER-Golgi transport</keyword>
<keyword evidence="5" id="KW-0653">Protein transport</keyword>
<dbReference type="OrthoDB" id="26569at2759"/>
<evidence type="ECO:0000256" key="6">
    <source>
        <dbReference type="ARBA" id="ARBA00023136"/>
    </source>
</evidence>
<organism evidence="10 11">
    <name type="scientific">Danionella cerebrum</name>
    <dbReference type="NCBI Taxonomy" id="2873325"/>
    <lineage>
        <taxon>Eukaryota</taxon>
        <taxon>Metazoa</taxon>
        <taxon>Chordata</taxon>
        <taxon>Craniata</taxon>
        <taxon>Vertebrata</taxon>
        <taxon>Euteleostomi</taxon>
        <taxon>Actinopterygii</taxon>
        <taxon>Neopterygii</taxon>
        <taxon>Teleostei</taxon>
        <taxon>Ostariophysi</taxon>
        <taxon>Cypriniformes</taxon>
        <taxon>Danionidae</taxon>
        <taxon>Danioninae</taxon>
        <taxon>Danionella</taxon>
    </lineage>
</organism>
<dbReference type="InterPro" id="IPR000744">
    <property type="entry name" value="NSF_attach"/>
</dbReference>
<feature type="region of interest" description="Disordered" evidence="9">
    <location>
        <begin position="1"/>
        <end position="29"/>
    </location>
</feature>
<evidence type="ECO:0000256" key="4">
    <source>
        <dbReference type="ARBA" id="ARBA00022892"/>
    </source>
</evidence>
<dbReference type="GO" id="GO:0005483">
    <property type="term" value="F:soluble NSF attachment protein activity"/>
    <property type="evidence" value="ECO:0007669"/>
    <property type="project" value="TreeGrafter"/>
</dbReference>
<dbReference type="SUPFAM" id="SSF48452">
    <property type="entry name" value="TPR-like"/>
    <property type="match status" value="1"/>
</dbReference>
<name>A0A553NL10_9TELE</name>
<evidence type="ECO:0000313" key="10">
    <source>
        <dbReference type="EMBL" id="TRY66119.1"/>
    </source>
</evidence>
<comment type="subcellular location">
    <subcellularLocation>
        <location evidence="1">Membrane</location>
        <topology evidence="1">Peripheral membrane protein</topology>
    </subcellularLocation>
</comment>
<dbReference type="InterPro" id="IPR011990">
    <property type="entry name" value="TPR-like_helical_dom_sf"/>
</dbReference>
<dbReference type="Proteomes" id="UP000316079">
    <property type="component" value="Unassembled WGS sequence"/>
</dbReference>
<gene>
    <name evidence="10" type="ORF">DNTS_035597</name>
</gene>
<evidence type="ECO:0000313" key="11">
    <source>
        <dbReference type="Proteomes" id="UP000316079"/>
    </source>
</evidence>
<evidence type="ECO:0000256" key="9">
    <source>
        <dbReference type="SAM" id="MobiDB-lite"/>
    </source>
</evidence>
<evidence type="ECO:0000256" key="7">
    <source>
        <dbReference type="ARBA" id="ARBA00040047"/>
    </source>
</evidence>
<dbReference type="Gene3D" id="1.25.40.10">
    <property type="entry name" value="Tetratricopeptide repeat domain"/>
    <property type="match status" value="1"/>
</dbReference>
<dbReference type="GO" id="GO:0006886">
    <property type="term" value="P:intracellular protein transport"/>
    <property type="evidence" value="ECO:0007669"/>
    <property type="project" value="InterPro"/>
</dbReference>
<sequence length="166" mass="18230">MKVTRIADVSRGALQHPSPAPVDKQLDVDDEPSRRIGIIRVTLLHLPPRVSVSVSSSSSLEQRDMAAQKINEAHEHIAKAEKCLKTSMTKWKPDYDGAASEMAKAAVAFKNAKQFEQAKDAYLKEAEYHTENKATVQTIELYAHNLHAHVDEQNISPGAIAGAAHL</sequence>
<evidence type="ECO:0000256" key="8">
    <source>
        <dbReference type="ARBA" id="ARBA00042485"/>
    </source>
</evidence>
<dbReference type="GO" id="GO:0005774">
    <property type="term" value="C:vacuolar membrane"/>
    <property type="evidence" value="ECO:0007669"/>
    <property type="project" value="TreeGrafter"/>
</dbReference>
<evidence type="ECO:0000256" key="5">
    <source>
        <dbReference type="ARBA" id="ARBA00022927"/>
    </source>
</evidence>
<dbReference type="GO" id="GO:0019905">
    <property type="term" value="F:syntaxin binding"/>
    <property type="evidence" value="ECO:0007669"/>
    <property type="project" value="TreeGrafter"/>
</dbReference>
<reference evidence="10 11" key="1">
    <citation type="journal article" date="2019" name="Sci. Data">
        <title>Hybrid genome assembly and annotation of Danionella translucida.</title>
        <authorList>
            <person name="Kadobianskyi M."/>
            <person name="Schulze L."/>
            <person name="Schuelke M."/>
            <person name="Judkewitz B."/>
        </authorList>
    </citation>
    <scope>NUCLEOTIDE SEQUENCE [LARGE SCALE GENOMIC DNA]</scope>
    <source>
        <strain evidence="10 11">Bolton</strain>
    </source>
</reference>
<dbReference type="PANTHER" id="PTHR13768">
    <property type="entry name" value="SOLUBLE NSF ATTACHMENT PROTEIN SNAP"/>
    <property type="match status" value="1"/>
</dbReference>